<dbReference type="RefSeq" id="WP_109156567.1">
    <property type="nucleotide sequence ID" value="NZ_CP029835.1"/>
</dbReference>
<dbReference type="KEGG" id="azm:DM194_27070"/>
<proteinExistence type="predicted"/>
<protein>
    <submittedName>
        <fullName evidence="2">Uncharacterized protein</fullName>
    </submittedName>
</protein>
<geneLocation type="plasmid" evidence="2 3">
    <name>unnamed5</name>
</geneLocation>
<reference evidence="2 3" key="1">
    <citation type="submission" date="2018-06" db="EMBL/GenBank/DDBJ databases">
        <title>Complete genome sequencing of Azospirillum sp. M2T2B2.</title>
        <authorList>
            <person name="Heo J."/>
            <person name="Kim S.-J."/>
            <person name="Kwon S.-W."/>
            <person name="Anandham R."/>
        </authorList>
    </citation>
    <scope>NUCLEOTIDE SEQUENCE [LARGE SCALE GENOMIC DNA]</scope>
    <source>
        <strain evidence="2 3">M2T2B2</strain>
        <plasmid evidence="2 3">unnamed5</plasmid>
    </source>
</reference>
<keyword evidence="3" id="KW-1185">Reference proteome</keyword>
<organism evidence="2 3">
    <name type="scientific">Azospirillum ramasamyi</name>
    <dbReference type="NCBI Taxonomy" id="682998"/>
    <lineage>
        <taxon>Bacteria</taxon>
        <taxon>Pseudomonadati</taxon>
        <taxon>Pseudomonadota</taxon>
        <taxon>Alphaproteobacteria</taxon>
        <taxon>Rhodospirillales</taxon>
        <taxon>Azospirillaceae</taxon>
        <taxon>Azospirillum</taxon>
    </lineage>
</organism>
<accession>A0A2U9SEX7</accession>
<keyword evidence="2" id="KW-0614">Plasmid</keyword>
<name>A0A2U9SEX7_9PROT</name>
<evidence type="ECO:0000256" key="1">
    <source>
        <dbReference type="SAM" id="MobiDB-lite"/>
    </source>
</evidence>
<evidence type="ECO:0000313" key="2">
    <source>
        <dbReference type="EMBL" id="AWU97944.1"/>
    </source>
</evidence>
<dbReference type="EMBL" id="CP029835">
    <property type="protein sequence ID" value="AWU97944.1"/>
    <property type="molecule type" value="Genomic_DNA"/>
</dbReference>
<dbReference type="AlphaFoldDB" id="A0A2U9SEX7"/>
<sequence>MTTLFHSIDGRYPQGADVLREQLRWGDAERRWHPAPHNDPSGRLPPGYPPPGHACLPQGALLTRLTMACAAVGTTATKG</sequence>
<feature type="region of interest" description="Disordered" evidence="1">
    <location>
        <begin position="30"/>
        <end position="49"/>
    </location>
</feature>
<dbReference type="Proteomes" id="UP000249605">
    <property type="component" value="Plasmid unnamed5"/>
</dbReference>
<gene>
    <name evidence="2" type="ORF">DM194_27070</name>
</gene>
<dbReference type="OrthoDB" id="7307712at2"/>
<evidence type="ECO:0000313" key="3">
    <source>
        <dbReference type="Proteomes" id="UP000249605"/>
    </source>
</evidence>